<keyword evidence="6" id="KW-0297">G-protein coupled receptor</keyword>
<dbReference type="PRINTS" id="PR00249">
    <property type="entry name" value="GPCRSECRETIN"/>
</dbReference>
<evidence type="ECO:0000256" key="1">
    <source>
        <dbReference type="ARBA" id="ARBA00004651"/>
    </source>
</evidence>
<name>A0A3Q1AJ74_AMPOC</name>
<protein>
    <recommendedName>
        <fullName evidence="17">Growth hormone releasing hormone receptor 2</fullName>
    </recommendedName>
</protein>
<keyword evidence="5 11" id="KW-1133">Transmembrane helix</keyword>
<dbReference type="GO" id="GO:0005886">
    <property type="term" value="C:plasma membrane"/>
    <property type="evidence" value="ECO:0007669"/>
    <property type="project" value="UniProtKB-SubCell"/>
</dbReference>
<dbReference type="OMA" id="QRSMESN"/>
<dbReference type="PROSITE" id="PS50261">
    <property type="entry name" value="G_PROTEIN_RECEP_F2_4"/>
    <property type="match status" value="1"/>
</dbReference>
<feature type="transmembrane region" description="Helical" evidence="11">
    <location>
        <begin position="319"/>
        <end position="339"/>
    </location>
</feature>
<evidence type="ECO:0000256" key="8">
    <source>
        <dbReference type="ARBA" id="ARBA00023170"/>
    </source>
</evidence>
<evidence type="ECO:0000256" key="9">
    <source>
        <dbReference type="ARBA" id="ARBA00023180"/>
    </source>
</evidence>
<dbReference type="Proteomes" id="UP001501940">
    <property type="component" value="Chromosome 18"/>
</dbReference>
<keyword evidence="10" id="KW-0807">Transducer</keyword>
<dbReference type="Gene3D" id="4.10.1240.10">
    <property type="entry name" value="GPCR, family 2, extracellular hormone receptor domain"/>
    <property type="match status" value="1"/>
</dbReference>
<feature type="transmembrane region" description="Helical" evidence="11">
    <location>
        <begin position="351"/>
        <end position="371"/>
    </location>
</feature>
<evidence type="ECO:0000259" key="13">
    <source>
        <dbReference type="PROSITE" id="PS50227"/>
    </source>
</evidence>
<dbReference type="GeneTree" id="ENSGT00940000166534"/>
<dbReference type="GO" id="GO:0007166">
    <property type="term" value="P:cell surface receptor signaling pathway"/>
    <property type="evidence" value="ECO:0007669"/>
    <property type="project" value="InterPro"/>
</dbReference>
<feature type="transmembrane region" description="Helical" evidence="11">
    <location>
        <begin position="275"/>
        <end position="299"/>
    </location>
</feature>
<dbReference type="SUPFAM" id="SSF81321">
    <property type="entry name" value="Family A G protein-coupled receptor-like"/>
    <property type="match status" value="1"/>
</dbReference>
<evidence type="ECO:0000256" key="10">
    <source>
        <dbReference type="ARBA" id="ARBA00023224"/>
    </source>
</evidence>
<dbReference type="PANTHER" id="PTHR45620:SF16">
    <property type="entry name" value="GROWTH HORMONE RELEASING HORMONE RECEPTOR 2 PRECURSOR"/>
    <property type="match status" value="1"/>
</dbReference>
<dbReference type="FunFam" id="1.20.1070.10:FF:000490">
    <property type="entry name" value="Growth hormone releasing hormone receptor 2"/>
    <property type="match status" value="1"/>
</dbReference>
<reference evidence="15 16" key="1">
    <citation type="submission" date="2022-01" db="EMBL/GenBank/DDBJ databases">
        <title>A chromosome-scale genome assembly of the false clownfish, Amphiprion ocellaris.</title>
        <authorList>
            <person name="Ryu T."/>
        </authorList>
    </citation>
    <scope>NUCLEOTIDE SEQUENCE [LARGE SCALE GENOMIC DNA]</scope>
</reference>
<dbReference type="PROSITE" id="PS00650">
    <property type="entry name" value="G_PROTEIN_RECEP_F2_2"/>
    <property type="match status" value="1"/>
</dbReference>
<keyword evidence="7 11" id="KW-0472">Membrane</keyword>
<keyword evidence="12" id="KW-0732">Signal</keyword>
<feature type="transmembrane region" description="Helical" evidence="11">
    <location>
        <begin position="124"/>
        <end position="147"/>
    </location>
</feature>
<dbReference type="InterPro" id="IPR017983">
    <property type="entry name" value="GPCR_2_secretin-like_CS"/>
</dbReference>
<gene>
    <name evidence="15" type="primary">VIPR2</name>
</gene>
<feature type="domain" description="G-protein coupled receptors family 2 profile 1" evidence="13">
    <location>
        <begin position="26"/>
        <end position="105"/>
    </location>
</feature>
<dbReference type="InterPro" id="IPR050332">
    <property type="entry name" value="GPCR_2"/>
</dbReference>
<keyword evidence="16" id="KW-1185">Reference proteome</keyword>
<feature type="transmembrane region" description="Helical" evidence="11">
    <location>
        <begin position="235"/>
        <end position="255"/>
    </location>
</feature>
<organism evidence="15 16">
    <name type="scientific">Amphiprion ocellaris</name>
    <name type="common">Clown anemonefish</name>
    <dbReference type="NCBI Taxonomy" id="80972"/>
    <lineage>
        <taxon>Eukaryota</taxon>
        <taxon>Metazoa</taxon>
        <taxon>Chordata</taxon>
        <taxon>Craniata</taxon>
        <taxon>Vertebrata</taxon>
        <taxon>Euteleostomi</taxon>
        <taxon>Actinopterygii</taxon>
        <taxon>Neopterygii</taxon>
        <taxon>Teleostei</taxon>
        <taxon>Neoteleostei</taxon>
        <taxon>Acanthomorphata</taxon>
        <taxon>Ovalentaria</taxon>
        <taxon>Pomacentridae</taxon>
        <taxon>Amphiprion</taxon>
    </lineage>
</organism>
<accession>A0A3Q1AJ74</accession>
<feature type="transmembrane region" description="Helical" evidence="11">
    <location>
        <begin position="159"/>
        <end position="181"/>
    </location>
</feature>
<feature type="signal peptide" evidence="12">
    <location>
        <begin position="1"/>
        <end position="22"/>
    </location>
</feature>
<dbReference type="GO" id="GO:0007188">
    <property type="term" value="P:adenylate cyclase-modulating G protein-coupled receptor signaling pathway"/>
    <property type="evidence" value="ECO:0007669"/>
    <property type="project" value="TreeGrafter"/>
</dbReference>
<feature type="chain" id="PRO_5043377514" description="Growth hormone releasing hormone receptor 2" evidence="12">
    <location>
        <begin position="23"/>
        <end position="433"/>
    </location>
</feature>
<keyword evidence="4 11" id="KW-0812">Transmembrane</keyword>
<dbReference type="InterPro" id="IPR036445">
    <property type="entry name" value="GPCR_2_extracell_dom_sf"/>
</dbReference>
<evidence type="ECO:0000256" key="7">
    <source>
        <dbReference type="ARBA" id="ARBA00023136"/>
    </source>
</evidence>
<dbReference type="SUPFAM" id="SSF111418">
    <property type="entry name" value="Hormone receptor domain"/>
    <property type="match status" value="1"/>
</dbReference>
<evidence type="ECO:0008006" key="17">
    <source>
        <dbReference type="Google" id="ProtNLM"/>
    </source>
</evidence>
<dbReference type="Ensembl" id="ENSAOCT00000013765.2">
    <property type="protein sequence ID" value="ENSAOCP00000001128.2"/>
    <property type="gene ID" value="ENSAOCG00000004071.2"/>
</dbReference>
<evidence type="ECO:0000313" key="15">
    <source>
        <dbReference type="Ensembl" id="ENSAOCP00000001128.2"/>
    </source>
</evidence>
<reference evidence="15" key="3">
    <citation type="submission" date="2025-09" db="UniProtKB">
        <authorList>
            <consortium name="Ensembl"/>
        </authorList>
    </citation>
    <scope>IDENTIFICATION</scope>
</reference>
<evidence type="ECO:0000259" key="14">
    <source>
        <dbReference type="PROSITE" id="PS50261"/>
    </source>
</evidence>
<evidence type="ECO:0000256" key="3">
    <source>
        <dbReference type="ARBA" id="ARBA00022475"/>
    </source>
</evidence>
<evidence type="ECO:0000256" key="4">
    <source>
        <dbReference type="ARBA" id="ARBA00022692"/>
    </source>
</evidence>
<feature type="transmembrane region" description="Helical" evidence="11">
    <location>
        <begin position="201"/>
        <end position="228"/>
    </location>
</feature>
<evidence type="ECO:0000256" key="5">
    <source>
        <dbReference type="ARBA" id="ARBA00022989"/>
    </source>
</evidence>
<dbReference type="GO" id="GO:0008528">
    <property type="term" value="F:G protein-coupled peptide receptor activity"/>
    <property type="evidence" value="ECO:0007669"/>
    <property type="project" value="TreeGrafter"/>
</dbReference>
<dbReference type="InterPro" id="IPR001879">
    <property type="entry name" value="GPCR_2_extracellular_dom"/>
</dbReference>
<keyword evidence="9" id="KW-0325">Glycoprotein</keyword>
<dbReference type="InterPro" id="IPR017981">
    <property type="entry name" value="GPCR_2-like_7TM"/>
</dbReference>
<keyword evidence="8" id="KW-0675">Receptor</keyword>
<dbReference type="PANTHER" id="PTHR45620">
    <property type="entry name" value="PDF RECEPTOR-LIKE PROTEIN-RELATED"/>
    <property type="match status" value="1"/>
</dbReference>
<comment type="similarity">
    <text evidence="2">Belongs to the G-protein coupled receptor 2 family.</text>
</comment>
<proteinExistence type="inferred from homology"/>
<evidence type="ECO:0000313" key="16">
    <source>
        <dbReference type="Proteomes" id="UP001501940"/>
    </source>
</evidence>
<comment type="subcellular location">
    <subcellularLocation>
        <location evidence="1">Cell membrane</location>
        <topology evidence="1">Multi-pass membrane protein</topology>
    </subcellularLocation>
</comment>
<keyword evidence="3" id="KW-1003">Cell membrane</keyword>
<evidence type="ECO:0000256" key="11">
    <source>
        <dbReference type="SAM" id="Phobius"/>
    </source>
</evidence>
<evidence type="ECO:0000256" key="2">
    <source>
        <dbReference type="ARBA" id="ARBA00005314"/>
    </source>
</evidence>
<dbReference type="Pfam" id="PF02793">
    <property type="entry name" value="HRM"/>
    <property type="match status" value="1"/>
</dbReference>
<dbReference type="GO" id="GO:0017046">
    <property type="term" value="F:peptide hormone binding"/>
    <property type="evidence" value="ECO:0007669"/>
    <property type="project" value="TreeGrafter"/>
</dbReference>
<sequence length="433" mass="49340">NLFIYAFLKLMSAFGFLCQVDSTHPECSIVLHLLNKENECKLKMQTAAAMQWDGVSCWPTASEGETVSVHCPLLLASTALISRNCTAAGWSKPSLPYYKACYHEAYEQDEDVGKEKNYFDTLRLIYSFGYGVSLAALLVAVLVFCCFRKLLCTRNYIHLNLFVSFILRSLAVLIKDAVLFADKSMDHCTASTFQCKAAVTFFHFCVLSNFSWLLVEGLYLQTLLLLTFTQTRRLLWIYGVLGWGSPWVTSVIWVLLKTQLEDEGCWDNLESRLWWIIKIPILLSIFINLLIFLNISRIIVQKMKARNTNQSETRVYRTLVRSTLLLIPLFGLHYVLFALIPENVGVRPRLYLELVLGSFQGFIVAVLYCFLNGEVSSIHAKKLSLEPDLSKQAAIKTPFMLFQVQKEIQRGMRRCCPETKTSAINPPTQEDVP</sequence>
<dbReference type="Pfam" id="PF00002">
    <property type="entry name" value="7tm_2"/>
    <property type="match status" value="1"/>
</dbReference>
<feature type="domain" description="G-protein coupled receptors family 2 profile 2" evidence="14">
    <location>
        <begin position="122"/>
        <end position="372"/>
    </location>
</feature>
<evidence type="ECO:0000256" key="6">
    <source>
        <dbReference type="ARBA" id="ARBA00023040"/>
    </source>
</evidence>
<reference evidence="15" key="2">
    <citation type="submission" date="2025-08" db="UniProtKB">
        <authorList>
            <consortium name="Ensembl"/>
        </authorList>
    </citation>
    <scope>IDENTIFICATION</scope>
</reference>
<evidence type="ECO:0000256" key="12">
    <source>
        <dbReference type="SAM" id="SignalP"/>
    </source>
</evidence>
<dbReference type="PROSITE" id="PS50227">
    <property type="entry name" value="G_PROTEIN_RECEP_F2_3"/>
    <property type="match status" value="1"/>
</dbReference>
<dbReference type="InterPro" id="IPR000832">
    <property type="entry name" value="GPCR_2_secretin-like"/>
</dbReference>
<dbReference type="AlphaFoldDB" id="A0A3Q1AJ74"/>
<dbReference type="Gene3D" id="1.20.1070.10">
    <property type="entry name" value="Rhodopsin 7-helix transmembrane proteins"/>
    <property type="match status" value="1"/>
</dbReference>
<dbReference type="SMART" id="SM00008">
    <property type="entry name" value="HormR"/>
    <property type="match status" value="1"/>
</dbReference>